<feature type="domain" description="HNH nuclease" evidence="1">
    <location>
        <begin position="90"/>
        <end position="142"/>
    </location>
</feature>
<evidence type="ECO:0000313" key="3">
    <source>
        <dbReference type="Proteomes" id="UP000199356"/>
    </source>
</evidence>
<protein>
    <recommendedName>
        <fullName evidence="1">HNH nuclease domain-containing protein</fullName>
    </recommendedName>
</protein>
<organism evidence="2 3">
    <name type="scientific">Tranquillimonas alkanivorans</name>
    <dbReference type="NCBI Taxonomy" id="441119"/>
    <lineage>
        <taxon>Bacteria</taxon>
        <taxon>Pseudomonadati</taxon>
        <taxon>Pseudomonadota</taxon>
        <taxon>Alphaproteobacteria</taxon>
        <taxon>Rhodobacterales</taxon>
        <taxon>Roseobacteraceae</taxon>
        <taxon>Tranquillimonas</taxon>
    </lineage>
</organism>
<dbReference type="InterPro" id="IPR003615">
    <property type="entry name" value="HNH_nuc"/>
</dbReference>
<dbReference type="EMBL" id="FOXA01000038">
    <property type="protein sequence ID" value="SFQ13334.1"/>
    <property type="molecule type" value="Genomic_DNA"/>
</dbReference>
<dbReference type="Proteomes" id="UP000199356">
    <property type="component" value="Unassembled WGS sequence"/>
</dbReference>
<dbReference type="SMART" id="SM00507">
    <property type="entry name" value="HNHc"/>
    <property type="match status" value="1"/>
</dbReference>
<evidence type="ECO:0000259" key="1">
    <source>
        <dbReference type="SMART" id="SM00507"/>
    </source>
</evidence>
<dbReference type="CDD" id="cd00085">
    <property type="entry name" value="HNHc"/>
    <property type="match status" value="1"/>
</dbReference>
<accession>A0A1I5W0Q5</accession>
<dbReference type="RefSeq" id="WP_143096248.1">
    <property type="nucleotide sequence ID" value="NZ_FOXA01000038.1"/>
</dbReference>
<reference evidence="2 3" key="1">
    <citation type="submission" date="2016-10" db="EMBL/GenBank/DDBJ databases">
        <authorList>
            <person name="de Groot N.N."/>
        </authorList>
    </citation>
    <scope>NUCLEOTIDE SEQUENCE [LARGE SCALE GENOMIC DNA]</scope>
    <source>
        <strain evidence="2 3">DSM 19547</strain>
    </source>
</reference>
<dbReference type="STRING" id="441119.SAMN04488047_13824"/>
<evidence type="ECO:0000313" key="2">
    <source>
        <dbReference type="EMBL" id="SFQ13334.1"/>
    </source>
</evidence>
<keyword evidence="3" id="KW-1185">Reference proteome</keyword>
<name>A0A1I5W0Q5_9RHOB</name>
<proteinExistence type="predicted"/>
<dbReference type="Gene3D" id="1.10.30.50">
    <property type="match status" value="1"/>
</dbReference>
<sequence length="284" mass="32501">MWRLQAPRHTDAEAYDASRSRLRNTNNIRTRLLAAREKILEATDDYRDKGTRQLLYRIAAHEEAPGEIAKDEMIRLYESGLRRVSAGRYIYDSIMALAPNGRCPYCGHRRVRQLDHFLPKSKYPTFSVAPLNLVPSCSDCNRDKLSGDADEIEDLPLHPYFEDVDGMTWLKAEIIEGPTAVFLYSVDRDSGLNIGDCNRLEGQFEVLGLDELYSTEANDLLSSIRLSLRRIFLAGGQNSVRDYLRGEYESAFADRRNSWRTAFFEASHQNEWFCGGGFEDPDLE</sequence>
<dbReference type="OrthoDB" id="9816185at2"/>
<dbReference type="AlphaFoldDB" id="A0A1I5W0Q5"/>
<gene>
    <name evidence="2" type="ORF">SAMN04488047_13824</name>
</gene>